<accession>A0A175A1P0</accession>
<protein>
    <submittedName>
        <fullName evidence="2">Uncharacterized protein</fullName>
    </submittedName>
</protein>
<dbReference type="Proteomes" id="UP000095780">
    <property type="component" value="Unassembled WGS sequence"/>
</dbReference>
<feature type="transmembrane region" description="Helical" evidence="1">
    <location>
        <begin position="205"/>
        <end position="227"/>
    </location>
</feature>
<dbReference type="RefSeq" id="WP_055287963.1">
    <property type="nucleotide sequence ID" value="NZ_CABIXW010000008.1"/>
</dbReference>
<dbReference type="AlphaFoldDB" id="A0A175A1P0"/>
<keyword evidence="1" id="KW-0812">Transmembrane</keyword>
<reference evidence="2 3" key="1">
    <citation type="submission" date="2015-09" db="EMBL/GenBank/DDBJ databases">
        <authorList>
            <consortium name="Pathogen Informatics"/>
        </authorList>
    </citation>
    <scope>NUCLEOTIDE SEQUENCE [LARGE SCALE GENOMIC DNA]</scope>
    <source>
        <strain evidence="2 3">2789STDY5834878</strain>
    </source>
</reference>
<keyword evidence="1" id="KW-1133">Transmembrane helix</keyword>
<sequence length="280" mass="30971">MRRFINWIADLIDDYLNAFVEKPLETLSKTISWVFGIVIGVMSIVAYIMFIAEGGYPKAIAAIKNSETGFFDGVGASFSKGTVHIIANNGVHKALGIILIVQIVIALLMLVFEGKIWKWILAIIDFILMGVSGTWLLVKYNQYKKIEKMYYEQADNELIDWDYAGRMVDNWVNSIRDNLKIFLIIAGVAIVLFIVVLMISNGRYAVFSFAKSAVITCAAMPLAILILENIIGLAIGLVTIIVIGIILLIICSFADGGSDSSVATEAFDRAGNFIGWFHKK</sequence>
<proteinExistence type="predicted"/>
<name>A0A175A1P0_9FIRM</name>
<keyword evidence="1" id="KW-0472">Membrane</keyword>
<feature type="transmembrane region" description="Helical" evidence="1">
    <location>
        <begin position="94"/>
        <end position="112"/>
    </location>
</feature>
<feature type="transmembrane region" description="Helical" evidence="1">
    <location>
        <begin position="234"/>
        <end position="255"/>
    </location>
</feature>
<evidence type="ECO:0000313" key="2">
    <source>
        <dbReference type="EMBL" id="CUQ89941.1"/>
    </source>
</evidence>
<gene>
    <name evidence="2" type="ORF">ERS852492_02562</name>
</gene>
<feature type="transmembrane region" description="Helical" evidence="1">
    <location>
        <begin position="118"/>
        <end position="138"/>
    </location>
</feature>
<evidence type="ECO:0000256" key="1">
    <source>
        <dbReference type="SAM" id="Phobius"/>
    </source>
</evidence>
<organism evidence="2 3">
    <name type="scientific">Lachnospira eligens</name>
    <dbReference type="NCBI Taxonomy" id="39485"/>
    <lineage>
        <taxon>Bacteria</taxon>
        <taxon>Bacillati</taxon>
        <taxon>Bacillota</taxon>
        <taxon>Clostridia</taxon>
        <taxon>Lachnospirales</taxon>
        <taxon>Lachnospiraceae</taxon>
        <taxon>Lachnospira</taxon>
    </lineage>
</organism>
<evidence type="ECO:0000313" key="3">
    <source>
        <dbReference type="Proteomes" id="UP000095780"/>
    </source>
</evidence>
<feature type="transmembrane region" description="Helical" evidence="1">
    <location>
        <begin position="181"/>
        <end position="199"/>
    </location>
</feature>
<dbReference type="EMBL" id="CZBV01000008">
    <property type="protein sequence ID" value="CUQ89941.1"/>
    <property type="molecule type" value="Genomic_DNA"/>
</dbReference>
<feature type="transmembrane region" description="Helical" evidence="1">
    <location>
        <begin position="31"/>
        <end position="50"/>
    </location>
</feature>